<evidence type="ECO:0000256" key="1">
    <source>
        <dbReference type="ARBA" id="ARBA00004123"/>
    </source>
</evidence>
<accession>A0A194XIA4</accession>
<dbReference type="GO" id="GO:0008270">
    <property type="term" value="F:zinc ion binding"/>
    <property type="evidence" value="ECO:0007669"/>
    <property type="project" value="InterPro"/>
</dbReference>
<evidence type="ECO:0000256" key="6">
    <source>
        <dbReference type="ARBA" id="ARBA00023242"/>
    </source>
</evidence>
<dbReference type="PROSITE" id="PS00463">
    <property type="entry name" value="ZN2_CY6_FUNGAL_1"/>
    <property type="match status" value="1"/>
</dbReference>
<dbReference type="GO" id="GO:0000976">
    <property type="term" value="F:transcription cis-regulatory region binding"/>
    <property type="evidence" value="ECO:0007669"/>
    <property type="project" value="TreeGrafter"/>
</dbReference>
<dbReference type="Proteomes" id="UP000070700">
    <property type="component" value="Unassembled WGS sequence"/>
</dbReference>
<dbReference type="FunCoup" id="A0A194XIA4">
    <property type="interactions" value="237"/>
</dbReference>
<evidence type="ECO:0000313" key="9">
    <source>
        <dbReference type="EMBL" id="KUJ19893.1"/>
    </source>
</evidence>
<dbReference type="GO" id="GO:0006351">
    <property type="term" value="P:DNA-templated transcription"/>
    <property type="evidence" value="ECO:0007669"/>
    <property type="project" value="InterPro"/>
</dbReference>
<dbReference type="SUPFAM" id="SSF57701">
    <property type="entry name" value="Zn2/Cys6 DNA-binding domain"/>
    <property type="match status" value="1"/>
</dbReference>
<feature type="domain" description="Zn(2)-C6 fungal-type" evidence="8">
    <location>
        <begin position="17"/>
        <end position="51"/>
    </location>
</feature>
<keyword evidence="2" id="KW-0479">Metal-binding</keyword>
<keyword evidence="10" id="KW-1185">Reference proteome</keyword>
<dbReference type="OrthoDB" id="5226580at2759"/>
<gene>
    <name evidence="9" type="ORF">LY89DRAFT_579809</name>
</gene>
<evidence type="ECO:0000256" key="2">
    <source>
        <dbReference type="ARBA" id="ARBA00022723"/>
    </source>
</evidence>
<reference evidence="9 10" key="1">
    <citation type="submission" date="2015-10" db="EMBL/GenBank/DDBJ databases">
        <title>Full genome of DAOMC 229536 Phialocephala scopiformis, a fungal endophyte of spruce producing the potent anti-insectan compound rugulosin.</title>
        <authorList>
            <consortium name="DOE Joint Genome Institute"/>
            <person name="Walker A.K."/>
            <person name="Frasz S.L."/>
            <person name="Seifert K.A."/>
            <person name="Miller J.D."/>
            <person name="Mondo S.J."/>
            <person name="Labutti K."/>
            <person name="Lipzen A."/>
            <person name="Dockter R."/>
            <person name="Kennedy M."/>
            <person name="Grigoriev I.V."/>
            <person name="Spatafora J.W."/>
        </authorList>
    </citation>
    <scope>NUCLEOTIDE SEQUENCE [LARGE SCALE GENOMIC DNA]</scope>
    <source>
        <strain evidence="9 10">CBS 120377</strain>
    </source>
</reference>
<keyword evidence="4" id="KW-0238">DNA-binding</keyword>
<comment type="subcellular location">
    <subcellularLocation>
        <location evidence="1">Nucleus</location>
    </subcellularLocation>
</comment>
<organism evidence="9 10">
    <name type="scientific">Mollisia scopiformis</name>
    <name type="common">Conifer needle endophyte fungus</name>
    <name type="synonym">Phialocephala scopiformis</name>
    <dbReference type="NCBI Taxonomy" id="149040"/>
    <lineage>
        <taxon>Eukaryota</taxon>
        <taxon>Fungi</taxon>
        <taxon>Dikarya</taxon>
        <taxon>Ascomycota</taxon>
        <taxon>Pezizomycotina</taxon>
        <taxon>Leotiomycetes</taxon>
        <taxon>Helotiales</taxon>
        <taxon>Mollisiaceae</taxon>
        <taxon>Mollisia</taxon>
    </lineage>
</organism>
<dbReference type="CDD" id="cd00067">
    <property type="entry name" value="GAL4"/>
    <property type="match status" value="1"/>
</dbReference>
<dbReference type="PANTHER" id="PTHR31845:SF39">
    <property type="entry name" value="TRANSCRIPTION FACTOR PBCR-RELATED"/>
    <property type="match status" value="1"/>
</dbReference>
<keyword evidence="5" id="KW-0804">Transcription</keyword>
<dbReference type="InterPro" id="IPR051089">
    <property type="entry name" value="prtT"/>
</dbReference>
<evidence type="ECO:0000259" key="8">
    <source>
        <dbReference type="PROSITE" id="PS50048"/>
    </source>
</evidence>
<dbReference type="RefSeq" id="XP_018074248.1">
    <property type="nucleotide sequence ID" value="XM_018209029.1"/>
</dbReference>
<sequence length="726" mass="82129">MNQQGPKSASEQTTNRACDHCRNHKVRCLPNPSGPSKICQRCARTDRECVYTAPQKRKQRKRTDTRVAELEREVQAMRSLFDRKTNSESPGTAQTSNRSEARNTGNGFHQVRTNNSAPSSNGPPSETPASWMEEYSEAYPREWSPPPFNLDSDVVDRGIVSMDDANRLFQSYNEDLVPHYPGVIFPAELTADELRKTKPTLFLSVIAAAAAKTDSHLYSILNSEVLSAYAHRTVIRGEKNMELVQAMIVTSIWYFPPGKFAQLKFYEYIHMATTMALDIGLGKNPKSSRLRRGIGLESEGMTTEPLDEKEMEKRKTFLVCYLISTGVSMSMRRPNMLRWNSWIGDCLETLERNSQASKWDHLLAAWVRILKITEEVGATFAFDDCSNMADLSEPRVQLTMTGLQKVAEAWKRNLPCEVFDNDALRLQYYHTQLYIHEIALHDDHPPEDFQPPFSITKVLSIHTDPRASNSYIDAISISIASAQAVVDILLNMDVEALRALPVYNYVRMSYALITLIKLYVSSKSPQSKIGAVLDPASLKVGIYLKSTIDKLIKAVGPRECRAPFTFLGMLMRLHGWYKSQEKEQYFSIPVVPKQEDECWLPPVPRIQWDPDAKKPLHGKDIPFGPKHPGWQPYSIPSEELENLDFGERPDVGDENQMSFDPEVLNNFQYESLGDVDQFLMIGSGHGYIPGDDNWYLTEDALPSASVNNPYPNPFGWVQNGSIHNSS</sequence>
<dbReference type="InterPro" id="IPR007219">
    <property type="entry name" value="XnlR_reg_dom"/>
</dbReference>
<name>A0A194XIA4_MOLSC</name>
<dbReference type="KEGG" id="psco:LY89DRAFT_579809"/>
<evidence type="ECO:0000256" key="3">
    <source>
        <dbReference type="ARBA" id="ARBA00023015"/>
    </source>
</evidence>
<feature type="region of interest" description="Disordered" evidence="7">
    <location>
        <begin position="77"/>
        <end position="131"/>
    </location>
</feature>
<evidence type="ECO:0000313" key="10">
    <source>
        <dbReference type="Proteomes" id="UP000070700"/>
    </source>
</evidence>
<proteinExistence type="predicted"/>
<keyword evidence="6" id="KW-0539">Nucleus</keyword>
<dbReference type="Pfam" id="PF00172">
    <property type="entry name" value="Zn_clus"/>
    <property type="match status" value="1"/>
</dbReference>
<dbReference type="Pfam" id="PF04082">
    <property type="entry name" value="Fungal_trans"/>
    <property type="match status" value="1"/>
</dbReference>
<dbReference type="PROSITE" id="PS50048">
    <property type="entry name" value="ZN2_CY6_FUNGAL_2"/>
    <property type="match status" value="1"/>
</dbReference>
<dbReference type="InterPro" id="IPR001138">
    <property type="entry name" value="Zn2Cys6_DnaBD"/>
</dbReference>
<dbReference type="GO" id="GO:0000981">
    <property type="term" value="F:DNA-binding transcription factor activity, RNA polymerase II-specific"/>
    <property type="evidence" value="ECO:0007669"/>
    <property type="project" value="InterPro"/>
</dbReference>
<keyword evidence="3" id="KW-0805">Transcription regulation</keyword>
<dbReference type="EMBL" id="KQ947410">
    <property type="protein sequence ID" value="KUJ19893.1"/>
    <property type="molecule type" value="Genomic_DNA"/>
</dbReference>
<dbReference type="CDD" id="cd12148">
    <property type="entry name" value="fungal_TF_MHR"/>
    <property type="match status" value="1"/>
</dbReference>
<dbReference type="GeneID" id="28818755"/>
<dbReference type="InterPro" id="IPR036864">
    <property type="entry name" value="Zn2-C6_fun-type_DNA-bd_sf"/>
</dbReference>
<dbReference type="GO" id="GO:0005634">
    <property type="term" value="C:nucleus"/>
    <property type="evidence" value="ECO:0007669"/>
    <property type="project" value="UniProtKB-SubCell"/>
</dbReference>
<evidence type="ECO:0000256" key="4">
    <source>
        <dbReference type="ARBA" id="ARBA00023125"/>
    </source>
</evidence>
<feature type="compositionally biased region" description="Basic and acidic residues" evidence="7">
    <location>
        <begin position="77"/>
        <end position="86"/>
    </location>
</feature>
<dbReference type="Gene3D" id="4.10.240.10">
    <property type="entry name" value="Zn(2)-C6 fungal-type DNA-binding domain"/>
    <property type="match status" value="1"/>
</dbReference>
<dbReference type="AlphaFoldDB" id="A0A194XIA4"/>
<dbReference type="PANTHER" id="PTHR31845">
    <property type="entry name" value="FINGER DOMAIN PROTEIN, PUTATIVE-RELATED"/>
    <property type="match status" value="1"/>
</dbReference>
<dbReference type="SMART" id="SM00066">
    <property type="entry name" value="GAL4"/>
    <property type="match status" value="1"/>
</dbReference>
<feature type="compositionally biased region" description="Polar residues" evidence="7">
    <location>
        <begin position="87"/>
        <end position="113"/>
    </location>
</feature>
<evidence type="ECO:0000256" key="5">
    <source>
        <dbReference type="ARBA" id="ARBA00023163"/>
    </source>
</evidence>
<feature type="compositionally biased region" description="Low complexity" evidence="7">
    <location>
        <begin position="114"/>
        <end position="124"/>
    </location>
</feature>
<dbReference type="InParanoid" id="A0A194XIA4"/>
<protein>
    <recommendedName>
        <fullName evidence="8">Zn(2)-C6 fungal-type domain-containing protein</fullName>
    </recommendedName>
</protein>
<evidence type="ECO:0000256" key="7">
    <source>
        <dbReference type="SAM" id="MobiDB-lite"/>
    </source>
</evidence>